<evidence type="ECO:0000259" key="1">
    <source>
        <dbReference type="PROSITE" id="PS51186"/>
    </source>
</evidence>
<dbReference type="InterPro" id="IPR000182">
    <property type="entry name" value="GNAT_dom"/>
</dbReference>
<dbReference type="PROSITE" id="PS51186">
    <property type="entry name" value="GNAT"/>
    <property type="match status" value="1"/>
</dbReference>
<dbReference type="CDD" id="cd04301">
    <property type="entry name" value="NAT_SF"/>
    <property type="match status" value="1"/>
</dbReference>
<feature type="domain" description="N-acetyltransferase" evidence="1">
    <location>
        <begin position="279"/>
        <end position="354"/>
    </location>
</feature>
<dbReference type="OrthoDB" id="43192at2759"/>
<protein>
    <recommendedName>
        <fullName evidence="1">N-acetyltransferase domain-containing protein</fullName>
    </recommendedName>
</protein>
<name>A0A0G4EHE6_VITBC</name>
<reference evidence="2 3" key="1">
    <citation type="submission" date="2014-11" db="EMBL/GenBank/DDBJ databases">
        <authorList>
            <person name="Zhu J."/>
            <person name="Qi W."/>
            <person name="Song R."/>
        </authorList>
    </citation>
    <scope>NUCLEOTIDE SEQUENCE [LARGE SCALE GENOMIC DNA]</scope>
</reference>
<dbReference type="Gene3D" id="3.40.630.30">
    <property type="match status" value="1"/>
</dbReference>
<accession>A0A0G4EHE6</accession>
<keyword evidence="3" id="KW-1185">Reference proteome</keyword>
<dbReference type="GO" id="GO:0016747">
    <property type="term" value="F:acyltransferase activity, transferring groups other than amino-acyl groups"/>
    <property type="evidence" value="ECO:0007669"/>
    <property type="project" value="InterPro"/>
</dbReference>
<dbReference type="Pfam" id="PF00583">
    <property type="entry name" value="Acetyltransf_1"/>
    <property type="match status" value="1"/>
</dbReference>
<sequence length="363" mass="40674">MRLPAPPRCVEAFVRGGAQTSIWLKAYPLAGGPWWLRVHQGIIVKTEGSTGRPLIRHYDFLPENATQLTTVARLLTGQTVQGRVRRVTLRRMPRDAVLLAEGNVLDVTASGDLDATIWGQDEAAPFSLYQANCLTYAVLLAERLTGREVDQSKIIQSLPWAMVKSRASSLFDGLTSEHVIKMPIDEAAYSFETRPTYKWPDNFLKPRFLKKMLLEGRVKTTYECRLIYKGKSVGSSGWQREGRSSPALDRLISDIDGSCSDGPRQPPQVRMAPFMWMKIDEGHRGQGLGWRLLQEAARDLARQGYNYVVLICDDDGSGRLRQYYERGGFREAASLDDNAMVAPIDTVLNGVNEERMGRAAVVR</sequence>
<proteinExistence type="predicted"/>
<dbReference type="Proteomes" id="UP000041254">
    <property type="component" value="Unassembled WGS sequence"/>
</dbReference>
<gene>
    <name evidence="2" type="ORF">Vbra_7445</name>
</gene>
<dbReference type="SUPFAM" id="SSF55729">
    <property type="entry name" value="Acyl-CoA N-acyltransferases (Nat)"/>
    <property type="match status" value="1"/>
</dbReference>
<evidence type="ECO:0000313" key="3">
    <source>
        <dbReference type="Proteomes" id="UP000041254"/>
    </source>
</evidence>
<organism evidence="2 3">
    <name type="scientific">Vitrella brassicaformis (strain CCMP3155)</name>
    <dbReference type="NCBI Taxonomy" id="1169540"/>
    <lineage>
        <taxon>Eukaryota</taxon>
        <taxon>Sar</taxon>
        <taxon>Alveolata</taxon>
        <taxon>Colpodellida</taxon>
        <taxon>Vitrellaceae</taxon>
        <taxon>Vitrella</taxon>
    </lineage>
</organism>
<dbReference type="AlphaFoldDB" id="A0A0G4EHE6"/>
<dbReference type="InterPro" id="IPR016181">
    <property type="entry name" value="Acyl_CoA_acyltransferase"/>
</dbReference>
<dbReference type="VEuPathDB" id="CryptoDB:Vbra_7445"/>
<dbReference type="EMBL" id="CDMY01000231">
    <property type="protein sequence ID" value="CEL95599.1"/>
    <property type="molecule type" value="Genomic_DNA"/>
</dbReference>
<evidence type="ECO:0000313" key="2">
    <source>
        <dbReference type="EMBL" id="CEL95599.1"/>
    </source>
</evidence>
<dbReference type="InParanoid" id="A0A0G4EHE6"/>